<dbReference type="Gene3D" id="2.60.40.1180">
    <property type="entry name" value="Golgi alpha-mannosidase II"/>
    <property type="match status" value="1"/>
</dbReference>
<evidence type="ECO:0000256" key="7">
    <source>
        <dbReference type="ARBA" id="ARBA00023098"/>
    </source>
</evidence>
<dbReference type="Pfam" id="PF17450">
    <property type="entry name" value="Melibiase_2_C"/>
    <property type="match status" value="1"/>
</dbReference>
<name>A0AAD1WND8_PELCU</name>
<keyword evidence="9" id="KW-0325">Glycoprotein</keyword>
<dbReference type="GO" id="GO:0005576">
    <property type="term" value="C:extracellular region"/>
    <property type="evidence" value="ECO:0007669"/>
    <property type="project" value="UniProtKB-ARBA"/>
</dbReference>
<evidence type="ECO:0000256" key="13">
    <source>
        <dbReference type="ARBA" id="ARBA00051382"/>
    </source>
</evidence>
<evidence type="ECO:0000256" key="2">
    <source>
        <dbReference type="ARBA" id="ARBA00004371"/>
    </source>
</evidence>
<reference evidence="17" key="1">
    <citation type="submission" date="2022-03" db="EMBL/GenBank/DDBJ databases">
        <authorList>
            <person name="Alioto T."/>
            <person name="Alioto T."/>
            <person name="Gomez Garrido J."/>
        </authorList>
    </citation>
    <scope>NUCLEOTIDE SEQUENCE</scope>
</reference>
<dbReference type="FunFam" id="2.60.40.1180:FF:000017">
    <property type="entry name" value="Alpha-galactosidase A"/>
    <property type="match status" value="1"/>
</dbReference>
<dbReference type="CDD" id="cd14792">
    <property type="entry name" value="GH27"/>
    <property type="match status" value="1"/>
</dbReference>
<comment type="catalytic activity">
    <reaction evidence="13">
        <text>a globoside Gb3Cer (d18:1(4E)) + H2O = a beta-D-Gal-(1-&gt;4)-beta-D-Glc-(1&lt;-&gt;1)-Cer(d18:1(4E)) + D-galactose</text>
        <dbReference type="Rhea" id="RHEA:21112"/>
        <dbReference type="ChEBI" id="CHEBI:4139"/>
        <dbReference type="ChEBI" id="CHEBI:15377"/>
        <dbReference type="ChEBI" id="CHEBI:17950"/>
        <dbReference type="ChEBI" id="CHEBI:18313"/>
    </reaction>
    <physiologicalReaction direction="left-to-right" evidence="13">
        <dbReference type="Rhea" id="RHEA:21113"/>
    </physiologicalReaction>
</comment>
<dbReference type="EMBL" id="OW240920">
    <property type="protein sequence ID" value="CAH2315636.1"/>
    <property type="molecule type" value="Genomic_DNA"/>
</dbReference>
<dbReference type="GO" id="GO:0016020">
    <property type="term" value="C:membrane"/>
    <property type="evidence" value="ECO:0007669"/>
    <property type="project" value="GOC"/>
</dbReference>
<evidence type="ECO:0000256" key="10">
    <source>
        <dbReference type="ARBA" id="ARBA00023228"/>
    </source>
</evidence>
<dbReference type="Pfam" id="PF16499">
    <property type="entry name" value="Melibiase_2"/>
    <property type="match status" value="1"/>
</dbReference>
<dbReference type="InterPro" id="IPR002241">
    <property type="entry name" value="Glyco_hydro_27"/>
</dbReference>
<evidence type="ECO:0000256" key="1">
    <source>
        <dbReference type="ARBA" id="ARBA00001255"/>
    </source>
</evidence>
<dbReference type="AlphaFoldDB" id="A0AAD1WND8"/>
<evidence type="ECO:0000256" key="5">
    <source>
        <dbReference type="ARBA" id="ARBA00022729"/>
    </source>
</evidence>
<dbReference type="GO" id="GO:0016139">
    <property type="term" value="P:glycoside catabolic process"/>
    <property type="evidence" value="ECO:0007669"/>
    <property type="project" value="TreeGrafter"/>
</dbReference>
<comment type="function">
    <text evidence="14">Catalyzes the hydrolysis of glycosphingolipids and participates in their degradation in the lysosome.</text>
</comment>
<accession>A0AAD1WND8</accession>
<gene>
    <name evidence="17" type="ORF">PECUL_23A039826</name>
</gene>
<protein>
    <recommendedName>
        <fullName evidence="15">Alpha-galactosidase</fullName>
        <ecNumber evidence="15">3.2.1.-</ecNumber>
    </recommendedName>
</protein>
<dbReference type="Proteomes" id="UP001295444">
    <property type="component" value="Chromosome 09"/>
</dbReference>
<evidence type="ECO:0000256" key="14">
    <source>
        <dbReference type="ARBA" id="ARBA00056170"/>
    </source>
</evidence>
<evidence type="ECO:0000256" key="12">
    <source>
        <dbReference type="ARBA" id="ARBA00051267"/>
    </source>
</evidence>
<keyword evidence="7" id="KW-0443">Lipid metabolism</keyword>
<dbReference type="PRINTS" id="PR00740">
    <property type="entry name" value="GLHYDRLASE27"/>
</dbReference>
<comment type="subunit">
    <text evidence="4 15">Homodimer.</text>
</comment>
<dbReference type="PROSITE" id="PS00512">
    <property type="entry name" value="ALPHA_GALACTOSIDASE"/>
    <property type="match status" value="1"/>
</dbReference>
<feature type="domain" description="Alpha galactosidase A C-terminal" evidence="16">
    <location>
        <begin position="322"/>
        <end position="412"/>
    </location>
</feature>
<dbReference type="SUPFAM" id="SSF51445">
    <property type="entry name" value="(Trans)glycosidases"/>
    <property type="match status" value="1"/>
</dbReference>
<comment type="subcellular location">
    <subcellularLocation>
        <location evidence="2">Lysosome</location>
    </subcellularLocation>
</comment>
<keyword evidence="18" id="KW-1185">Reference proteome</keyword>
<evidence type="ECO:0000256" key="3">
    <source>
        <dbReference type="ARBA" id="ARBA00009743"/>
    </source>
</evidence>
<evidence type="ECO:0000256" key="6">
    <source>
        <dbReference type="ARBA" id="ARBA00022801"/>
    </source>
</evidence>
<dbReference type="GO" id="GO:0046479">
    <property type="term" value="P:glycosphingolipid catabolic process"/>
    <property type="evidence" value="ECO:0007669"/>
    <property type="project" value="UniProtKB-ARBA"/>
</dbReference>
<dbReference type="GO" id="GO:0009311">
    <property type="term" value="P:oligosaccharide metabolic process"/>
    <property type="evidence" value="ECO:0007669"/>
    <property type="project" value="TreeGrafter"/>
</dbReference>
<evidence type="ECO:0000256" key="9">
    <source>
        <dbReference type="ARBA" id="ARBA00023180"/>
    </source>
</evidence>
<organism evidence="17 18">
    <name type="scientific">Pelobates cultripes</name>
    <name type="common">Western spadefoot toad</name>
    <dbReference type="NCBI Taxonomy" id="61616"/>
    <lineage>
        <taxon>Eukaryota</taxon>
        <taxon>Metazoa</taxon>
        <taxon>Chordata</taxon>
        <taxon>Craniata</taxon>
        <taxon>Vertebrata</taxon>
        <taxon>Euteleostomi</taxon>
        <taxon>Amphibia</taxon>
        <taxon>Batrachia</taxon>
        <taxon>Anura</taxon>
        <taxon>Pelobatoidea</taxon>
        <taxon>Pelobatidae</taxon>
        <taxon>Pelobates</taxon>
    </lineage>
</organism>
<dbReference type="InterPro" id="IPR013785">
    <property type="entry name" value="Aldolase_TIM"/>
</dbReference>
<dbReference type="EC" id="3.2.1.-" evidence="15"/>
<dbReference type="PANTHER" id="PTHR11452:SF14">
    <property type="entry name" value="ALPHA-GALACTOSIDASE A"/>
    <property type="match status" value="1"/>
</dbReference>
<evidence type="ECO:0000256" key="8">
    <source>
        <dbReference type="ARBA" id="ARBA00023157"/>
    </source>
</evidence>
<evidence type="ECO:0000259" key="16">
    <source>
        <dbReference type="Pfam" id="PF17450"/>
    </source>
</evidence>
<dbReference type="PANTHER" id="PTHR11452">
    <property type="entry name" value="ALPHA-GALACTOSIDASE/ALPHA-N-ACETYLGALACTOSAMINIDASE"/>
    <property type="match status" value="1"/>
</dbReference>
<dbReference type="Gene3D" id="3.20.20.70">
    <property type="entry name" value="Aldolase class I"/>
    <property type="match status" value="1"/>
</dbReference>
<dbReference type="FunFam" id="3.20.20.70:FF:000070">
    <property type="entry name" value="Alpha-galactosidase"/>
    <property type="match status" value="1"/>
</dbReference>
<dbReference type="InterPro" id="IPR013780">
    <property type="entry name" value="Glyco_hydro_b"/>
</dbReference>
<keyword evidence="8 15" id="KW-1015">Disulfide bond</keyword>
<comment type="similarity">
    <text evidence="3 15">Belongs to the glycosyl hydrolase 27 family.</text>
</comment>
<dbReference type="InterPro" id="IPR000111">
    <property type="entry name" value="Glyco_hydro_27/36_CS"/>
</dbReference>
<evidence type="ECO:0000313" key="18">
    <source>
        <dbReference type="Proteomes" id="UP001295444"/>
    </source>
</evidence>
<keyword evidence="10" id="KW-0458">Lysosome</keyword>
<comment type="catalytic activity">
    <reaction evidence="12">
        <text>a globoside Gb3Cer + H2O = a beta-D-galactosyl-(1-&gt;4)-beta-D-glucosyl-(1&lt;-&gt;1)-ceramide + D-galactose</text>
        <dbReference type="Rhea" id="RHEA:48020"/>
        <dbReference type="ChEBI" id="CHEBI:4139"/>
        <dbReference type="ChEBI" id="CHEBI:15377"/>
        <dbReference type="ChEBI" id="CHEBI:79208"/>
        <dbReference type="ChEBI" id="CHEBI:88154"/>
    </reaction>
    <physiologicalReaction direction="left-to-right" evidence="12">
        <dbReference type="Rhea" id="RHEA:48021"/>
    </physiologicalReaction>
</comment>
<evidence type="ECO:0000256" key="15">
    <source>
        <dbReference type="RuleBase" id="RU361168"/>
    </source>
</evidence>
<evidence type="ECO:0000313" key="17">
    <source>
        <dbReference type="EMBL" id="CAH2315636.1"/>
    </source>
</evidence>
<keyword evidence="5" id="KW-0732">Signal</keyword>
<dbReference type="InterPro" id="IPR035373">
    <property type="entry name" value="Melibiase/NAGA_C"/>
</dbReference>
<dbReference type="GO" id="GO:0005764">
    <property type="term" value="C:lysosome"/>
    <property type="evidence" value="ECO:0007669"/>
    <property type="project" value="UniProtKB-SubCell"/>
</dbReference>
<keyword evidence="11 15" id="KW-0326">Glycosidase</keyword>
<dbReference type="GO" id="GO:0004557">
    <property type="term" value="F:alpha-galactosidase activity"/>
    <property type="evidence" value="ECO:0007669"/>
    <property type="project" value="UniProtKB-EC"/>
</dbReference>
<comment type="catalytic activity">
    <reaction evidence="1">
        <text>Hydrolysis of terminal, non-reducing alpha-D-galactose residues in alpha-D-galactosides, including galactose oligosaccharides, galactomannans and galactolipids.</text>
        <dbReference type="EC" id="3.2.1.22"/>
    </reaction>
</comment>
<evidence type="ECO:0000256" key="4">
    <source>
        <dbReference type="ARBA" id="ARBA00011738"/>
    </source>
</evidence>
<dbReference type="SUPFAM" id="SSF51011">
    <property type="entry name" value="Glycosyl hydrolase domain"/>
    <property type="match status" value="1"/>
</dbReference>
<proteinExistence type="inferred from homology"/>
<evidence type="ECO:0000256" key="11">
    <source>
        <dbReference type="ARBA" id="ARBA00023295"/>
    </source>
</evidence>
<dbReference type="InterPro" id="IPR017853">
    <property type="entry name" value="GH"/>
</dbReference>
<sequence>MWLQRLLSGAWPLTFILGLAVVPLQVRGLNNGLALTPPMGWLHWERFLCETDCQKEPWRCISEQLFMQMADMMVFQGWLDAGYQYLCIDDCWLAPERDANNRLQADPIRFPGGIKKLADYVHDRGLLLGIYQDVGKKTCAGFPGSKDFYELDAQTFADWGVDLLKFDGCYYGTLDELEDGYRRMSVALNRTGRNIVLSCEWPLYARPLTKVNYTEVAEYCNSWRNFADVSDSWSSVKAILDWTAILQNSLVPAAGPGAWNDPDMLVIGNFGLSWDQQVTQMALWCIMAAPLLMSNDLRDISAESKALLQNKEVIAINQDPLGAQGYRILTRWKKDSNFELWEKPLSAISLAVSITNRMEQGGPRRIEFSTTMLWKGTVCKKKCYITQLLPTRQEYGYLNITAKLPLWVNPTGTILLRID</sequence>
<keyword evidence="6 15" id="KW-0378">Hydrolase</keyword>